<dbReference type="PIRSF" id="PIRSF000941">
    <property type="entry name" value="DUSP12"/>
    <property type="match status" value="1"/>
</dbReference>
<comment type="similarity">
    <text evidence="1">Belongs to the protein-tyrosine phosphatase family. Non-receptor class dual specificity subfamily.</text>
</comment>
<organism evidence="9 10">
    <name type="scientific">Chloropicon roscoffensis</name>
    <dbReference type="NCBI Taxonomy" id="1461544"/>
    <lineage>
        <taxon>Eukaryota</taxon>
        <taxon>Viridiplantae</taxon>
        <taxon>Chlorophyta</taxon>
        <taxon>Chloropicophyceae</taxon>
        <taxon>Chloropicales</taxon>
        <taxon>Chloropicaceae</taxon>
        <taxon>Chloropicon</taxon>
    </lineage>
</organism>
<dbReference type="PANTHER" id="PTHR45848">
    <property type="entry name" value="DUAL SPECIFICITY PROTEIN PHOSPHATASE 12 FAMILY MEMBER"/>
    <property type="match status" value="1"/>
</dbReference>
<feature type="compositionally biased region" description="Low complexity" evidence="6">
    <location>
        <begin position="197"/>
        <end position="213"/>
    </location>
</feature>
<dbReference type="SMART" id="SM00195">
    <property type="entry name" value="DSPc"/>
    <property type="match status" value="1"/>
</dbReference>
<dbReference type="Gene3D" id="3.90.190.10">
    <property type="entry name" value="Protein tyrosine phosphatase superfamily"/>
    <property type="match status" value="1"/>
</dbReference>
<dbReference type="InterPro" id="IPR000340">
    <property type="entry name" value="Dual-sp_phosphatase_cat-dom"/>
</dbReference>
<dbReference type="PROSITE" id="PS50054">
    <property type="entry name" value="TYR_PHOSPHATASE_DUAL"/>
    <property type="match status" value="1"/>
</dbReference>
<evidence type="ECO:0000256" key="4">
    <source>
        <dbReference type="ARBA" id="ARBA00022912"/>
    </source>
</evidence>
<keyword evidence="3" id="KW-0378">Hydrolase</keyword>
<dbReference type="Proteomes" id="UP001472866">
    <property type="component" value="Chromosome 02"/>
</dbReference>
<gene>
    <name evidence="9" type="ORF">HKI87_02g16610</name>
</gene>
<evidence type="ECO:0000313" key="9">
    <source>
        <dbReference type="EMBL" id="WZN60133.1"/>
    </source>
</evidence>
<dbReference type="AlphaFoldDB" id="A0AAX4P2I0"/>
<accession>A0AAX4P2I0</accession>
<dbReference type="SUPFAM" id="SSF52799">
    <property type="entry name" value="(Phosphotyrosine protein) phosphatases II"/>
    <property type="match status" value="1"/>
</dbReference>
<protein>
    <recommendedName>
        <fullName evidence="2">protein-tyrosine-phosphatase</fullName>
        <ecNumber evidence="2">3.1.3.48</ecNumber>
    </recommendedName>
</protein>
<dbReference type="InterPro" id="IPR029021">
    <property type="entry name" value="Prot-tyrosine_phosphatase-like"/>
</dbReference>
<evidence type="ECO:0000259" key="7">
    <source>
        <dbReference type="PROSITE" id="PS50054"/>
    </source>
</evidence>
<dbReference type="EC" id="3.1.3.48" evidence="2"/>
<dbReference type="InterPro" id="IPR020422">
    <property type="entry name" value="TYR_PHOSPHATASE_DUAL_dom"/>
</dbReference>
<sequence>MFSIVIAIGRNPLLVFGLLGRDRGQQRMEVRPGLHVGGWEDLGREAWTHVLSLDGGHVGRPDELGRDVKRMAVNLLDLPTENLLQHLTRCLGFITRALGGGGEKAKVLVHCHAGQSRCVAVVAAHLMRSEGLDLEQALRDIRRVSPNADPNEGFREQLELYLRMGCRIDVNNPLYRHHLLKQQGKNAVRGIGQPKTEAGAEAEAEAIASDSGTAGEGEGEAEASRPSEEYSITCRKCRSILAVSSQVIPHDPPHGPKARVPRKWQASGGAQPQGQCSSLYVEPLKWMEEVEGGANEGKLSCYKCKARVGHFSWSGMQCSCTQWVTPAFQLQKAKVDLVMT</sequence>
<dbReference type="GO" id="GO:0008138">
    <property type="term" value="F:protein tyrosine/serine/threonine phosphatase activity"/>
    <property type="evidence" value="ECO:0007669"/>
    <property type="project" value="InterPro"/>
</dbReference>
<keyword evidence="4" id="KW-0904">Protein phosphatase</keyword>
<feature type="region of interest" description="Disordered" evidence="6">
    <location>
        <begin position="248"/>
        <end position="275"/>
    </location>
</feature>
<name>A0AAX4P2I0_9CHLO</name>
<evidence type="ECO:0000259" key="8">
    <source>
        <dbReference type="PROSITE" id="PS50056"/>
    </source>
</evidence>
<evidence type="ECO:0000256" key="6">
    <source>
        <dbReference type="SAM" id="MobiDB-lite"/>
    </source>
</evidence>
<reference evidence="9 10" key="1">
    <citation type="submission" date="2024-03" db="EMBL/GenBank/DDBJ databases">
        <title>Complete genome sequence of the green alga Chloropicon roscoffensis RCC1871.</title>
        <authorList>
            <person name="Lemieux C."/>
            <person name="Pombert J.-F."/>
            <person name="Otis C."/>
            <person name="Turmel M."/>
        </authorList>
    </citation>
    <scope>NUCLEOTIDE SEQUENCE [LARGE SCALE GENOMIC DNA]</scope>
    <source>
        <strain evidence="9 10">RCC1871</strain>
    </source>
</reference>
<evidence type="ECO:0000256" key="3">
    <source>
        <dbReference type="ARBA" id="ARBA00022801"/>
    </source>
</evidence>
<dbReference type="EMBL" id="CP151502">
    <property type="protein sequence ID" value="WZN60133.1"/>
    <property type="molecule type" value="Genomic_DNA"/>
</dbReference>
<evidence type="ECO:0000256" key="5">
    <source>
        <dbReference type="PIRSR" id="PIRSR000941-50"/>
    </source>
</evidence>
<feature type="region of interest" description="Disordered" evidence="6">
    <location>
        <begin position="194"/>
        <end position="227"/>
    </location>
</feature>
<dbReference type="Pfam" id="PF00782">
    <property type="entry name" value="DSPc"/>
    <property type="match status" value="1"/>
</dbReference>
<dbReference type="GO" id="GO:0004725">
    <property type="term" value="F:protein tyrosine phosphatase activity"/>
    <property type="evidence" value="ECO:0007669"/>
    <property type="project" value="UniProtKB-EC"/>
</dbReference>
<evidence type="ECO:0000256" key="2">
    <source>
        <dbReference type="ARBA" id="ARBA00013064"/>
    </source>
</evidence>
<evidence type="ECO:0000313" key="10">
    <source>
        <dbReference type="Proteomes" id="UP001472866"/>
    </source>
</evidence>
<dbReference type="PROSITE" id="PS50056">
    <property type="entry name" value="TYR_PHOSPHATASE_2"/>
    <property type="match status" value="1"/>
</dbReference>
<dbReference type="InterPro" id="IPR000387">
    <property type="entry name" value="Tyr_Pase_dom"/>
</dbReference>
<feature type="active site" description="Phosphocysteine intermediate" evidence="5">
    <location>
        <position position="111"/>
    </location>
</feature>
<feature type="domain" description="Tyrosine specific protein phosphatases" evidence="8">
    <location>
        <begin position="85"/>
        <end position="148"/>
    </location>
</feature>
<keyword evidence="10" id="KW-1185">Reference proteome</keyword>
<evidence type="ECO:0000256" key="1">
    <source>
        <dbReference type="ARBA" id="ARBA00008601"/>
    </source>
</evidence>
<dbReference type="PANTHER" id="PTHR45848:SF4">
    <property type="entry name" value="DUAL SPECIFICITY PROTEIN PHOSPHATASE 12"/>
    <property type="match status" value="1"/>
</dbReference>
<proteinExistence type="inferred from homology"/>
<dbReference type="InterPro" id="IPR016278">
    <property type="entry name" value="DUSP12"/>
</dbReference>
<feature type="domain" description="Tyrosine-protein phosphatase" evidence="7">
    <location>
        <begin position="11"/>
        <end position="167"/>
    </location>
</feature>